<organism evidence="1">
    <name type="scientific">viral metagenome</name>
    <dbReference type="NCBI Taxonomy" id="1070528"/>
    <lineage>
        <taxon>unclassified sequences</taxon>
        <taxon>metagenomes</taxon>
        <taxon>organismal metagenomes</taxon>
    </lineage>
</organism>
<name>A0A6C0D198_9ZZZZ</name>
<sequence>MLGMGATAVWAFILAVFSLDQFDISVREIVARQGVFGTSYEVTCLACERWGGVVEFDVAVSVGGVCEELVTMRACVFERSLVFVYHKVEWVSVFHVHRDGVGLTGLVAVLALADAVGVADQERLLDPSTSRLVKAILVGHKGRPLLFAGVASHLIFPACLKLKNQKKKISIFK</sequence>
<reference evidence="1" key="1">
    <citation type="journal article" date="2020" name="Nature">
        <title>Giant virus diversity and host interactions through global metagenomics.</title>
        <authorList>
            <person name="Schulz F."/>
            <person name="Roux S."/>
            <person name="Paez-Espino D."/>
            <person name="Jungbluth S."/>
            <person name="Walsh D.A."/>
            <person name="Denef V.J."/>
            <person name="McMahon K.D."/>
            <person name="Konstantinidis K.T."/>
            <person name="Eloe-Fadrosh E.A."/>
            <person name="Kyrpides N.C."/>
            <person name="Woyke T."/>
        </authorList>
    </citation>
    <scope>NUCLEOTIDE SEQUENCE</scope>
    <source>
        <strain evidence="1">GVMAG-M-3300023174-107</strain>
    </source>
</reference>
<evidence type="ECO:0000313" key="1">
    <source>
        <dbReference type="EMBL" id="QHT10538.1"/>
    </source>
</evidence>
<dbReference type="AlphaFoldDB" id="A0A6C0D198"/>
<accession>A0A6C0D198</accession>
<dbReference type="EMBL" id="MN739521">
    <property type="protein sequence ID" value="QHT10538.1"/>
    <property type="molecule type" value="Genomic_DNA"/>
</dbReference>
<protein>
    <submittedName>
        <fullName evidence="1">Uncharacterized protein</fullName>
    </submittedName>
</protein>
<proteinExistence type="predicted"/>